<dbReference type="OrthoDB" id="8080681at2"/>
<dbReference type="RefSeq" id="WP_120017294.1">
    <property type="nucleotide sequence ID" value="NZ_QZWZ01000026.1"/>
</dbReference>
<sequence>MSGRSFLLGITIGILIGIYAAPLVGRHGFDFGESSKAASPLNGLMESALDVAIRPTDETAKGELFRLSNWDISMHGTGSTVAVKRCISIGKDSIACELLAHLGWVDGEKRVEAVFEGKPGAWRMVAARAS</sequence>
<comment type="caution">
    <text evidence="1">The sequence shown here is derived from an EMBL/GenBank/DDBJ whole genome shotgun (WGS) entry which is preliminary data.</text>
</comment>
<accession>A0A3A5KIW1</accession>
<protein>
    <submittedName>
        <fullName evidence="1">Uncharacterized protein</fullName>
    </submittedName>
</protein>
<evidence type="ECO:0000313" key="2">
    <source>
        <dbReference type="Proteomes" id="UP000272706"/>
    </source>
</evidence>
<proteinExistence type="predicted"/>
<keyword evidence="2" id="KW-1185">Reference proteome</keyword>
<organism evidence="1 2">
    <name type="scientific">Mesorhizobium waimense</name>
    <dbReference type="NCBI Taxonomy" id="1300307"/>
    <lineage>
        <taxon>Bacteria</taxon>
        <taxon>Pseudomonadati</taxon>
        <taxon>Pseudomonadota</taxon>
        <taxon>Alphaproteobacteria</taxon>
        <taxon>Hyphomicrobiales</taxon>
        <taxon>Phyllobacteriaceae</taxon>
        <taxon>Mesorhizobium</taxon>
    </lineage>
</organism>
<evidence type="ECO:0000313" key="1">
    <source>
        <dbReference type="EMBL" id="RJT32646.1"/>
    </source>
</evidence>
<gene>
    <name evidence="1" type="ORF">D3227_26920</name>
</gene>
<dbReference type="EMBL" id="QZWZ01000026">
    <property type="protein sequence ID" value="RJT32646.1"/>
    <property type="molecule type" value="Genomic_DNA"/>
</dbReference>
<dbReference type="AlphaFoldDB" id="A0A3A5KIW1"/>
<name>A0A3A5KIW1_9HYPH</name>
<reference evidence="1 2" key="1">
    <citation type="submission" date="2018-09" db="EMBL/GenBank/DDBJ databases">
        <title>Mesorhizobium carmichaelinearum sp. nov. isolated from Carmichaelinea spp. root nodules in New Zealand.</title>
        <authorList>
            <person name="De Meyer S.E."/>
        </authorList>
    </citation>
    <scope>NUCLEOTIDE SEQUENCE [LARGE SCALE GENOMIC DNA]</scope>
    <source>
        <strain evidence="1 2">ICMP19557</strain>
    </source>
</reference>
<dbReference type="Proteomes" id="UP000272706">
    <property type="component" value="Unassembled WGS sequence"/>
</dbReference>